<feature type="compositionally biased region" description="Basic and acidic residues" evidence="1">
    <location>
        <begin position="122"/>
        <end position="137"/>
    </location>
</feature>
<evidence type="ECO:0000313" key="3">
    <source>
        <dbReference type="EMBL" id="MCC2136585.1"/>
    </source>
</evidence>
<proteinExistence type="predicted"/>
<keyword evidence="2" id="KW-0812">Transmembrane</keyword>
<keyword evidence="2" id="KW-0472">Membrane</keyword>
<feature type="compositionally biased region" description="Basic and acidic residues" evidence="1">
    <location>
        <begin position="144"/>
        <end position="155"/>
    </location>
</feature>
<protein>
    <submittedName>
        <fullName evidence="3">PrgI family protein</fullName>
    </submittedName>
</protein>
<dbReference type="Pfam" id="PF12666">
    <property type="entry name" value="PrgI"/>
    <property type="match status" value="1"/>
</dbReference>
<name>A0AAE3AKP5_9FIRM</name>
<accession>A0AAE3AKP5</accession>
<evidence type="ECO:0000256" key="2">
    <source>
        <dbReference type="SAM" id="Phobius"/>
    </source>
</evidence>
<dbReference type="AlphaFoldDB" id="A0AAE3AKP5"/>
<sequence>MQIKVNQEIRDIKDEFLSGLSVRQTIWSAAALCAGFITFWNVYTRFGSTDMASFLTLCASAPLALIGFFKWHKMPAERVALCWLHALLMPRRLVFKGSNIHANEIEQLCTAARAVELNEMKNRREKGKDALEKDLEGRGAVSTGKHENSAQHAGDDPGQAHSE</sequence>
<feature type="transmembrane region" description="Helical" evidence="2">
    <location>
        <begin position="20"/>
        <end position="40"/>
    </location>
</feature>
<feature type="transmembrane region" description="Helical" evidence="2">
    <location>
        <begin position="52"/>
        <end position="69"/>
    </location>
</feature>
<comment type="caution">
    <text evidence="3">The sequence shown here is derived from an EMBL/GenBank/DDBJ whole genome shotgun (WGS) entry which is preliminary data.</text>
</comment>
<keyword evidence="2" id="KW-1133">Transmembrane helix</keyword>
<reference evidence="3" key="1">
    <citation type="submission" date="2021-10" db="EMBL/GenBank/DDBJ databases">
        <title>Anaerobic single-cell dispensing facilitates the cultivation of human gut bacteria.</title>
        <authorList>
            <person name="Afrizal A."/>
        </authorList>
    </citation>
    <scope>NUCLEOTIDE SEQUENCE</scope>
    <source>
        <strain evidence="3">CLA-AA-H250</strain>
    </source>
</reference>
<gene>
    <name evidence="3" type="ORF">LKD31_06100</name>
</gene>
<organism evidence="3 4">
    <name type="scientific">Hominenteromicrobium mulieris</name>
    <dbReference type="NCBI Taxonomy" id="2885357"/>
    <lineage>
        <taxon>Bacteria</taxon>
        <taxon>Bacillati</taxon>
        <taxon>Bacillota</taxon>
        <taxon>Clostridia</taxon>
        <taxon>Eubacteriales</taxon>
        <taxon>Oscillospiraceae</taxon>
        <taxon>Hominenteromicrobium</taxon>
    </lineage>
</organism>
<dbReference type="InterPro" id="IPR024414">
    <property type="entry name" value="Uncharacterised_PrgI"/>
</dbReference>
<evidence type="ECO:0000313" key="4">
    <source>
        <dbReference type="Proteomes" id="UP001199424"/>
    </source>
</evidence>
<dbReference type="EMBL" id="JAJEQC010000005">
    <property type="protein sequence ID" value="MCC2136585.1"/>
    <property type="molecule type" value="Genomic_DNA"/>
</dbReference>
<feature type="region of interest" description="Disordered" evidence="1">
    <location>
        <begin position="122"/>
        <end position="163"/>
    </location>
</feature>
<keyword evidence="4" id="KW-1185">Reference proteome</keyword>
<dbReference type="RefSeq" id="WP_308449046.1">
    <property type="nucleotide sequence ID" value="NZ_JAJEQC010000005.1"/>
</dbReference>
<evidence type="ECO:0000256" key="1">
    <source>
        <dbReference type="SAM" id="MobiDB-lite"/>
    </source>
</evidence>
<dbReference type="Proteomes" id="UP001199424">
    <property type="component" value="Unassembled WGS sequence"/>
</dbReference>